<feature type="compositionally biased region" description="Low complexity" evidence="5">
    <location>
        <begin position="15"/>
        <end position="34"/>
    </location>
</feature>
<gene>
    <name evidence="7" type="ORF">OIU77_010869</name>
</gene>
<evidence type="ECO:0000259" key="6">
    <source>
        <dbReference type="Pfam" id="PF24763"/>
    </source>
</evidence>
<keyword evidence="2" id="KW-0812">Transmembrane</keyword>
<evidence type="ECO:0000256" key="2">
    <source>
        <dbReference type="ARBA" id="ARBA00022692"/>
    </source>
</evidence>
<feature type="compositionally biased region" description="Basic residues" evidence="5">
    <location>
        <begin position="35"/>
        <end position="47"/>
    </location>
</feature>
<accession>A0ABQ9A9T0</accession>
<evidence type="ECO:0000313" key="7">
    <source>
        <dbReference type="EMBL" id="KAJ6329276.1"/>
    </source>
</evidence>
<reference evidence="7" key="2">
    <citation type="journal article" date="2023" name="Int. J. Mol. Sci.">
        <title>De Novo Assembly and Annotation of 11 Diverse Shrub Willow (Salix) Genomes Reveals Novel Gene Organization in Sex-Linked Regions.</title>
        <authorList>
            <person name="Hyden B."/>
            <person name="Feng K."/>
            <person name="Yates T.B."/>
            <person name="Jawdy S."/>
            <person name="Cereghino C."/>
            <person name="Smart L.B."/>
            <person name="Muchero W."/>
        </authorList>
    </citation>
    <scope>NUCLEOTIDE SEQUENCE</scope>
    <source>
        <tissue evidence="7">Shoot tip</tissue>
    </source>
</reference>
<comment type="subcellular location">
    <subcellularLocation>
        <location evidence="1">Membrane</location>
        <topology evidence="1">Multi-pass membrane protein</topology>
    </subcellularLocation>
</comment>
<reference evidence="7" key="1">
    <citation type="submission" date="2022-10" db="EMBL/GenBank/DDBJ databases">
        <authorList>
            <person name="Hyden B.L."/>
            <person name="Feng K."/>
            <person name="Yates T."/>
            <person name="Jawdy S."/>
            <person name="Smart L.B."/>
            <person name="Muchero W."/>
        </authorList>
    </citation>
    <scope>NUCLEOTIDE SEQUENCE</scope>
    <source>
        <tissue evidence="7">Shoot tip</tissue>
    </source>
</reference>
<evidence type="ECO:0000256" key="3">
    <source>
        <dbReference type="ARBA" id="ARBA00022989"/>
    </source>
</evidence>
<evidence type="ECO:0000256" key="5">
    <source>
        <dbReference type="SAM" id="MobiDB-lite"/>
    </source>
</evidence>
<evidence type="ECO:0000256" key="4">
    <source>
        <dbReference type="ARBA" id="ARBA00023136"/>
    </source>
</evidence>
<keyword evidence="4" id="KW-0472">Membrane</keyword>
<evidence type="ECO:0000256" key="1">
    <source>
        <dbReference type="ARBA" id="ARBA00004141"/>
    </source>
</evidence>
<dbReference type="Proteomes" id="UP001141253">
    <property type="component" value="Chromosome 14"/>
</dbReference>
<keyword evidence="8" id="KW-1185">Reference proteome</keyword>
<proteinExistence type="predicted"/>
<evidence type="ECO:0000313" key="8">
    <source>
        <dbReference type="Proteomes" id="UP001141253"/>
    </source>
</evidence>
<dbReference type="InterPro" id="IPR056309">
    <property type="entry name" value="CGL160/ATPI_dom"/>
</dbReference>
<feature type="domain" description="CGL160/ATPI" evidence="6">
    <location>
        <begin position="199"/>
        <end position="331"/>
    </location>
</feature>
<name>A0ABQ9A9T0_9ROSI</name>
<dbReference type="EMBL" id="JAPFFI010000022">
    <property type="protein sequence ID" value="KAJ6329276.1"/>
    <property type="molecule type" value="Genomic_DNA"/>
</dbReference>
<sequence>MAMAMAIVSYVSANSTTTPLSQDSSSSSSSSPSPRKTKVILPKKKPLKWSTGDAPGEYGGPPTTTKLRKYWGGEGEDPLTSDDFIWNKDFMPRMKRLLRNDPVDPQTSPVKEESSGFLSLNRVMTLDSVEVDLSKELAQRPKPVIEQPVVATTKVRSGSSPNWRMAPTRREQDKWDKATKATTSGSEVMFRELRQPRGDPEVLAAQSREQYFKLKKKLQIFTLGIGSVGLVSAYVSYSPEIAVSFGAGFIGSLVYIRMLGNSVDSMADGAKGLVRGAAAQPRLLVPVLLVMIYNRWNGILVPDYGFMHLELIPMLVGFFSYKIATFVQAIEEALAPLMDRSRVLNFYKQRNAAIGTQAVSKMPQLFRHQGPVIQSSNSWISPGKCHLHQSIVEERPLIAHLLEHVEIFYFLLNRMLKCCSKSQAELVDGTLSGSNQNIHGITRSDSMPPLGFRVDGRLPIFTRPHSNSGVARIVEIPNTRKMKPNW</sequence>
<comment type="caution">
    <text evidence="7">The sequence shown here is derived from an EMBL/GenBank/DDBJ whole genome shotgun (WGS) entry which is preliminary data.</text>
</comment>
<dbReference type="PANTHER" id="PTHR34118:SF6">
    <property type="entry name" value="PROTEIN CONSERVED ONLY IN THE GREEN LINEAGE 160, CHLOROPLASTIC"/>
    <property type="match status" value="1"/>
</dbReference>
<dbReference type="Pfam" id="PF24763">
    <property type="entry name" value="CGL160_C"/>
    <property type="match status" value="1"/>
</dbReference>
<dbReference type="PANTHER" id="PTHR34118">
    <property type="entry name" value="NF-KAPPA-B INHIBITOR-LIKE PROTEIN-RELATED"/>
    <property type="match status" value="1"/>
</dbReference>
<protein>
    <recommendedName>
        <fullName evidence="6">CGL160/ATPI domain-containing protein</fullName>
    </recommendedName>
</protein>
<keyword evidence="3" id="KW-1133">Transmembrane helix</keyword>
<organism evidence="7 8">
    <name type="scientific">Salix suchowensis</name>
    <dbReference type="NCBI Taxonomy" id="1278906"/>
    <lineage>
        <taxon>Eukaryota</taxon>
        <taxon>Viridiplantae</taxon>
        <taxon>Streptophyta</taxon>
        <taxon>Embryophyta</taxon>
        <taxon>Tracheophyta</taxon>
        <taxon>Spermatophyta</taxon>
        <taxon>Magnoliopsida</taxon>
        <taxon>eudicotyledons</taxon>
        <taxon>Gunneridae</taxon>
        <taxon>Pentapetalae</taxon>
        <taxon>rosids</taxon>
        <taxon>fabids</taxon>
        <taxon>Malpighiales</taxon>
        <taxon>Salicaceae</taxon>
        <taxon>Saliceae</taxon>
        <taxon>Salix</taxon>
    </lineage>
</organism>
<feature type="region of interest" description="Disordered" evidence="5">
    <location>
        <begin position="14"/>
        <end position="64"/>
    </location>
</feature>